<accession>A0ABT4I8W6</accession>
<evidence type="ECO:0000313" key="1">
    <source>
        <dbReference type="EMBL" id="MCZ0858187.1"/>
    </source>
</evidence>
<dbReference type="EMBL" id="JAPTMY010000018">
    <property type="protein sequence ID" value="MCZ0858187.1"/>
    <property type="molecule type" value="Genomic_DNA"/>
</dbReference>
<evidence type="ECO:0000313" key="2">
    <source>
        <dbReference type="Proteomes" id="UP001072034"/>
    </source>
</evidence>
<protein>
    <recommendedName>
        <fullName evidence="3">HTH cro/C1-type domain-containing protein</fullName>
    </recommendedName>
</protein>
<dbReference type="Proteomes" id="UP001072034">
    <property type="component" value="Unassembled WGS sequence"/>
</dbReference>
<organism evidence="1 2">
    <name type="scientific">Actinomyces israelii</name>
    <dbReference type="NCBI Taxonomy" id="1659"/>
    <lineage>
        <taxon>Bacteria</taxon>
        <taxon>Bacillati</taxon>
        <taxon>Actinomycetota</taxon>
        <taxon>Actinomycetes</taxon>
        <taxon>Actinomycetales</taxon>
        <taxon>Actinomycetaceae</taxon>
        <taxon>Actinomyces</taxon>
    </lineage>
</organism>
<sequence length="141" mass="14717">MGQKPLDSHPIDRALAQILDEALSTSDYSLRALSRASGVRLTRLGDVLRRGKSMTTGEVEQISHALGLVAWEVVQEAERRIDTPTTAGAGHSSAASAPGAVVPIGTGRAVVDLPADALERAAAQHVRGDVEAEADAFSDLP</sequence>
<keyword evidence="2" id="KW-1185">Reference proteome</keyword>
<gene>
    <name evidence="1" type="ORF">OHJ16_09045</name>
</gene>
<proteinExistence type="predicted"/>
<comment type="caution">
    <text evidence="1">The sequence shown here is derived from an EMBL/GenBank/DDBJ whole genome shotgun (WGS) entry which is preliminary data.</text>
</comment>
<evidence type="ECO:0008006" key="3">
    <source>
        <dbReference type="Google" id="ProtNLM"/>
    </source>
</evidence>
<dbReference type="RefSeq" id="WP_043561773.1">
    <property type="nucleotide sequence ID" value="NZ_CP124548.1"/>
</dbReference>
<name>A0ABT4I8W6_9ACTO</name>
<reference evidence="1" key="1">
    <citation type="submission" date="2022-10" db="EMBL/GenBank/DDBJ databases">
        <title>Genome sequence of Actinomyces israelii ATCC 10048.</title>
        <authorList>
            <person name="Watt R.M."/>
            <person name="Tong W.M."/>
        </authorList>
    </citation>
    <scope>NUCLEOTIDE SEQUENCE</scope>
    <source>
        <strain evidence="1">ATCC 10048</strain>
    </source>
</reference>